<evidence type="ECO:0000313" key="13">
    <source>
        <dbReference type="Proteomes" id="UP000317355"/>
    </source>
</evidence>
<feature type="transmembrane region" description="Helical" evidence="11">
    <location>
        <begin position="262"/>
        <end position="284"/>
    </location>
</feature>
<evidence type="ECO:0000313" key="12">
    <source>
        <dbReference type="EMBL" id="TVT58832.1"/>
    </source>
</evidence>
<dbReference type="Pfam" id="PF01544">
    <property type="entry name" value="CorA"/>
    <property type="match status" value="1"/>
</dbReference>
<dbReference type="SUPFAM" id="SSF144083">
    <property type="entry name" value="Magnesium transport protein CorA, transmembrane region"/>
    <property type="match status" value="1"/>
</dbReference>
<dbReference type="AlphaFoldDB" id="A0A558DCR7"/>
<sequence>MDELTNSWLLDGKGGGRKLKWNELGALHADGSDRLWMHLNYSKPEVQEWMYEESGLSPLTVEALLQTETRPRCVVADEGLMIFLRGVNLNPGADPEDMVSLRLWIGEKKIFTLGLRHLLSLDDLRTLISQGSGPESTGDFIVMLVELLLDRAGIVIEDLYDLVDQLEDSVLVASGHQQREQLAGIRRQAISLRRFLAPQREALNRLSSERSSILNDEHHLRLREAYDRLTRFVEDLDAARERAGVVHESLISSLTEQTNVRMYILAIISAIFLPLSFITGLLGINVGGIPGADSPFGFVIVIGAIVLMGGVLWAFFRWRRWF</sequence>
<dbReference type="InterPro" id="IPR045861">
    <property type="entry name" value="CorA_cytoplasmic_dom"/>
</dbReference>
<gene>
    <name evidence="12" type="ORF">FHK82_03445</name>
</gene>
<dbReference type="SUPFAM" id="SSF143865">
    <property type="entry name" value="CorA soluble domain-like"/>
    <property type="match status" value="1"/>
</dbReference>
<dbReference type="GO" id="GO:0015087">
    <property type="term" value="F:cobalt ion transmembrane transporter activity"/>
    <property type="evidence" value="ECO:0007669"/>
    <property type="project" value="TreeGrafter"/>
</dbReference>
<dbReference type="Gene3D" id="3.30.460.20">
    <property type="entry name" value="CorA soluble domain-like"/>
    <property type="match status" value="1"/>
</dbReference>
<evidence type="ECO:0000256" key="11">
    <source>
        <dbReference type="SAM" id="Phobius"/>
    </source>
</evidence>
<evidence type="ECO:0000256" key="9">
    <source>
        <dbReference type="ARBA" id="ARBA00023065"/>
    </source>
</evidence>
<protein>
    <submittedName>
        <fullName evidence="12">Zinc transporter ZntB</fullName>
    </submittedName>
</protein>
<reference evidence="12 13" key="1">
    <citation type="submission" date="2019-07" db="EMBL/GenBank/DDBJ databases">
        <title>The pathways for chlorine oxyanion respiration interact through the shared metabolite chlorate.</title>
        <authorList>
            <person name="Barnum T.P."/>
            <person name="Cheng Y."/>
            <person name="Hill K.A."/>
            <person name="Lucas L.N."/>
            <person name="Carlson H.K."/>
            <person name="Coates J.D."/>
        </authorList>
    </citation>
    <scope>NUCLEOTIDE SEQUENCE [LARGE SCALE GENOMIC DNA]</scope>
    <source>
        <strain evidence="12">BK-3</strain>
    </source>
</reference>
<keyword evidence="6 11" id="KW-0812">Transmembrane</keyword>
<comment type="caution">
    <text evidence="12">The sequence shown here is derived from an EMBL/GenBank/DDBJ whole genome shotgun (WGS) entry which is preliminary data.</text>
</comment>
<evidence type="ECO:0000256" key="1">
    <source>
        <dbReference type="ARBA" id="ARBA00004651"/>
    </source>
</evidence>
<dbReference type="GO" id="GO:0005886">
    <property type="term" value="C:plasma membrane"/>
    <property type="evidence" value="ECO:0007669"/>
    <property type="project" value="UniProtKB-SubCell"/>
</dbReference>
<dbReference type="CDD" id="cd12833">
    <property type="entry name" value="ZntB-like_1"/>
    <property type="match status" value="1"/>
</dbReference>
<dbReference type="PANTHER" id="PTHR46494:SF3">
    <property type="entry name" value="ZINC TRANSPORT PROTEIN ZNTB"/>
    <property type="match status" value="1"/>
</dbReference>
<dbReference type="EMBL" id="VMRY01000008">
    <property type="protein sequence ID" value="TVT58832.1"/>
    <property type="molecule type" value="Genomic_DNA"/>
</dbReference>
<accession>A0A558DCR7</accession>
<dbReference type="InterPro" id="IPR045863">
    <property type="entry name" value="CorA_TM1_TM2"/>
</dbReference>
<comment type="similarity">
    <text evidence="2">Belongs to the CorA metal ion transporter (MIT) (TC 1.A.35) family.</text>
</comment>
<evidence type="ECO:0000256" key="6">
    <source>
        <dbReference type="ARBA" id="ARBA00022692"/>
    </source>
</evidence>
<keyword evidence="5" id="KW-0997">Cell inner membrane</keyword>
<dbReference type="GO" id="GO:0000287">
    <property type="term" value="F:magnesium ion binding"/>
    <property type="evidence" value="ECO:0007669"/>
    <property type="project" value="TreeGrafter"/>
</dbReference>
<keyword evidence="7" id="KW-0862">Zinc</keyword>
<comment type="subcellular location">
    <subcellularLocation>
        <location evidence="1">Cell membrane</location>
        <topology evidence="1">Multi-pass membrane protein</topology>
    </subcellularLocation>
</comment>
<dbReference type="GO" id="GO:0015095">
    <property type="term" value="F:magnesium ion transmembrane transporter activity"/>
    <property type="evidence" value="ECO:0007669"/>
    <property type="project" value="TreeGrafter"/>
</dbReference>
<evidence type="ECO:0000256" key="8">
    <source>
        <dbReference type="ARBA" id="ARBA00022989"/>
    </source>
</evidence>
<organism evidence="12 13">
    <name type="scientific">Sedimenticola thiotaurini</name>
    <dbReference type="NCBI Taxonomy" id="1543721"/>
    <lineage>
        <taxon>Bacteria</taxon>
        <taxon>Pseudomonadati</taxon>
        <taxon>Pseudomonadota</taxon>
        <taxon>Gammaproteobacteria</taxon>
        <taxon>Chromatiales</taxon>
        <taxon>Sedimenticolaceae</taxon>
        <taxon>Sedimenticola</taxon>
    </lineage>
</organism>
<keyword evidence="4" id="KW-1003">Cell membrane</keyword>
<evidence type="ECO:0000256" key="2">
    <source>
        <dbReference type="ARBA" id="ARBA00009765"/>
    </source>
</evidence>
<evidence type="ECO:0000256" key="4">
    <source>
        <dbReference type="ARBA" id="ARBA00022475"/>
    </source>
</evidence>
<keyword evidence="8 11" id="KW-1133">Transmembrane helix</keyword>
<name>A0A558DCR7_9GAMM</name>
<dbReference type="PANTHER" id="PTHR46494">
    <property type="entry name" value="CORA FAMILY METAL ION TRANSPORTER (EUROFUNG)"/>
    <property type="match status" value="1"/>
</dbReference>
<dbReference type="Gene3D" id="1.20.58.340">
    <property type="entry name" value="Magnesium transport protein CorA, transmembrane region"/>
    <property type="match status" value="2"/>
</dbReference>
<keyword evidence="9" id="KW-0406">Ion transport</keyword>
<dbReference type="GO" id="GO:0050897">
    <property type="term" value="F:cobalt ion binding"/>
    <property type="evidence" value="ECO:0007669"/>
    <property type="project" value="TreeGrafter"/>
</dbReference>
<keyword evidence="10 11" id="KW-0472">Membrane</keyword>
<proteinExistence type="inferred from homology"/>
<evidence type="ECO:0000256" key="7">
    <source>
        <dbReference type="ARBA" id="ARBA00022833"/>
    </source>
</evidence>
<dbReference type="Proteomes" id="UP000317355">
    <property type="component" value="Unassembled WGS sequence"/>
</dbReference>
<evidence type="ECO:0000256" key="10">
    <source>
        <dbReference type="ARBA" id="ARBA00023136"/>
    </source>
</evidence>
<evidence type="ECO:0000256" key="3">
    <source>
        <dbReference type="ARBA" id="ARBA00022448"/>
    </source>
</evidence>
<keyword evidence="3" id="KW-0813">Transport</keyword>
<feature type="transmembrane region" description="Helical" evidence="11">
    <location>
        <begin position="296"/>
        <end position="316"/>
    </location>
</feature>
<evidence type="ECO:0000256" key="5">
    <source>
        <dbReference type="ARBA" id="ARBA00022519"/>
    </source>
</evidence>
<dbReference type="InterPro" id="IPR002523">
    <property type="entry name" value="MgTranspt_CorA/ZnTranspt_ZntB"/>
</dbReference>